<evidence type="ECO:0000313" key="3">
    <source>
        <dbReference type="Proteomes" id="UP001501020"/>
    </source>
</evidence>
<evidence type="ECO:0000256" key="1">
    <source>
        <dbReference type="SAM" id="MobiDB-lite"/>
    </source>
</evidence>
<accession>A0ABN2Y4J3</accession>
<keyword evidence="3" id="KW-1185">Reference proteome</keyword>
<evidence type="ECO:0000313" key="2">
    <source>
        <dbReference type="EMBL" id="GAA2120431.1"/>
    </source>
</evidence>
<comment type="caution">
    <text evidence="2">The sequence shown here is derived from an EMBL/GenBank/DDBJ whole genome shotgun (WGS) entry which is preliminary data.</text>
</comment>
<dbReference type="EMBL" id="BAAAMR010000002">
    <property type="protein sequence ID" value="GAA2120431.1"/>
    <property type="molecule type" value="Genomic_DNA"/>
</dbReference>
<organism evidence="2 3">
    <name type="scientific">Actinomadura napierensis</name>
    <dbReference type="NCBI Taxonomy" id="267854"/>
    <lineage>
        <taxon>Bacteria</taxon>
        <taxon>Bacillati</taxon>
        <taxon>Actinomycetota</taxon>
        <taxon>Actinomycetes</taxon>
        <taxon>Streptosporangiales</taxon>
        <taxon>Thermomonosporaceae</taxon>
        <taxon>Actinomadura</taxon>
    </lineage>
</organism>
<sequence length="77" mass="8166">MHAALGDAYEGIEHGGNRRVRGIAAKPPAGLPSGLRQRAQDQHLARHGSRPPLRGAPGLCGQKTGLGNDKASRWIPR</sequence>
<name>A0ABN2Y4J3_9ACTN</name>
<protein>
    <recommendedName>
        <fullName evidence="4">Transposase</fullName>
    </recommendedName>
</protein>
<gene>
    <name evidence="2" type="ORF">GCM10009727_05160</name>
</gene>
<proteinExistence type="predicted"/>
<dbReference type="Proteomes" id="UP001501020">
    <property type="component" value="Unassembled WGS sequence"/>
</dbReference>
<feature type="region of interest" description="Disordered" evidence="1">
    <location>
        <begin position="1"/>
        <end position="77"/>
    </location>
</feature>
<reference evidence="2 3" key="1">
    <citation type="journal article" date="2019" name="Int. J. Syst. Evol. Microbiol.">
        <title>The Global Catalogue of Microorganisms (GCM) 10K type strain sequencing project: providing services to taxonomists for standard genome sequencing and annotation.</title>
        <authorList>
            <consortium name="The Broad Institute Genomics Platform"/>
            <consortium name="The Broad Institute Genome Sequencing Center for Infectious Disease"/>
            <person name="Wu L."/>
            <person name="Ma J."/>
        </authorList>
    </citation>
    <scope>NUCLEOTIDE SEQUENCE [LARGE SCALE GENOMIC DNA]</scope>
    <source>
        <strain evidence="2 3">JCM 13850</strain>
    </source>
</reference>
<evidence type="ECO:0008006" key="4">
    <source>
        <dbReference type="Google" id="ProtNLM"/>
    </source>
</evidence>